<dbReference type="RefSeq" id="WP_147057736.1">
    <property type="nucleotide sequence ID" value="NZ_CP042437.1"/>
</dbReference>
<keyword evidence="2" id="KW-1185">Reference proteome</keyword>
<organism evidence="1 2">
    <name type="scientific">Mucilaginibacter ginsenosidivorax</name>
    <dbReference type="NCBI Taxonomy" id="862126"/>
    <lineage>
        <taxon>Bacteria</taxon>
        <taxon>Pseudomonadati</taxon>
        <taxon>Bacteroidota</taxon>
        <taxon>Sphingobacteriia</taxon>
        <taxon>Sphingobacteriales</taxon>
        <taxon>Sphingobacteriaceae</taxon>
        <taxon>Mucilaginibacter</taxon>
    </lineage>
</organism>
<protein>
    <submittedName>
        <fullName evidence="1">Uncharacterized protein</fullName>
    </submittedName>
</protein>
<proteinExistence type="predicted"/>
<evidence type="ECO:0000313" key="1">
    <source>
        <dbReference type="EMBL" id="QEC78774.1"/>
    </source>
</evidence>
<dbReference type="KEGG" id="mgk:FSB76_23520"/>
<reference evidence="1 2" key="1">
    <citation type="journal article" date="2013" name="J. Microbiol.">
        <title>Mucilaginibacter ginsenosidivorax sp. nov., with ginsenoside converting activity isolated from sediment.</title>
        <authorList>
            <person name="Kim J.K."/>
            <person name="Choi T.E."/>
            <person name="Liu Q.M."/>
            <person name="Park H.Y."/>
            <person name="Yi T.H."/>
            <person name="Yoon M.H."/>
            <person name="Kim S.C."/>
            <person name="Im W.T."/>
        </authorList>
    </citation>
    <scope>NUCLEOTIDE SEQUENCE [LARGE SCALE GENOMIC DNA]</scope>
    <source>
        <strain evidence="1 2">KHI28</strain>
    </source>
</reference>
<sequence length="196" mass="22450">MIKVLFISEQTIKENSVIETNVDSKIVSNTILEVQNLELEPVLGKDLYSAIANEIVSASTISGYTITPVNRELLDDYIKPFLIYGTLSYGFIPLHYKITNKGVNRKNDERATTLDLKELEAVKDNYDTKFSTYRQRLKKHLEIDLKEPDNCSTDKVDSTGEVTGWYLPDNEVNLSDYFESLANKTGFYSGYYRSRF</sequence>
<name>A0A5B8W4K2_9SPHI</name>
<dbReference type="Pfam" id="PF20459">
    <property type="entry name" value="DUF6712"/>
    <property type="match status" value="1"/>
</dbReference>
<dbReference type="OrthoDB" id="792176at2"/>
<dbReference type="InterPro" id="IPR046558">
    <property type="entry name" value="DUF6712"/>
</dbReference>
<dbReference type="AlphaFoldDB" id="A0A5B8W4K2"/>
<evidence type="ECO:0000313" key="2">
    <source>
        <dbReference type="Proteomes" id="UP000321362"/>
    </source>
</evidence>
<dbReference type="Proteomes" id="UP000321362">
    <property type="component" value="Chromosome"/>
</dbReference>
<dbReference type="EMBL" id="CP042437">
    <property type="protein sequence ID" value="QEC78774.1"/>
    <property type="molecule type" value="Genomic_DNA"/>
</dbReference>
<accession>A0A5B8W4K2</accession>
<gene>
    <name evidence="1" type="ORF">FSB76_23520</name>
</gene>